<feature type="chain" id="PRO_5002135166" evidence="15">
    <location>
        <begin position="24"/>
        <end position="259"/>
    </location>
</feature>
<dbReference type="AlphaFoldDB" id="A0A0C1L2U2"/>
<evidence type="ECO:0000256" key="5">
    <source>
        <dbReference type="ARBA" id="ARBA00022597"/>
    </source>
</evidence>
<evidence type="ECO:0000256" key="8">
    <source>
        <dbReference type="ARBA" id="ARBA00023047"/>
    </source>
</evidence>
<evidence type="ECO:0000256" key="9">
    <source>
        <dbReference type="ARBA" id="ARBA00023065"/>
    </source>
</evidence>
<evidence type="ECO:0000256" key="4">
    <source>
        <dbReference type="ARBA" id="ARBA00022452"/>
    </source>
</evidence>
<feature type="signal peptide" evidence="15">
    <location>
        <begin position="1"/>
        <end position="23"/>
    </location>
</feature>
<evidence type="ECO:0000256" key="2">
    <source>
        <dbReference type="ARBA" id="ARBA00009450"/>
    </source>
</evidence>
<keyword evidence="4" id="KW-1134">Transmembrane beta strand</keyword>
<name>A0A0C1L2U2_9BACT</name>
<keyword evidence="7 15" id="KW-0732">Signal</keyword>
<keyword evidence="3" id="KW-0813">Transport</keyword>
<feature type="domain" description="Polysaccharide export protein N-terminal" evidence="16">
    <location>
        <begin position="49"/>
        <end position="140"/>
    </location>
</feature>
<dbReference type="GO" id="GO:0046930">
    <property type="term" value="C:pore complex"/>
    <property type="evidence" value="ECO:0007669"/>
    <property type="project" value="UniProtKB-KW"/>
</dbReference>
<dbReference type="EMBL" id="JSVC01000013">
    <property type="protein sequence ID" value="KIC94307.1"/>
    <property type="molecule type" value="Genomic_DNA"/>
</dbReference>
<dbReference type="Pfam" id="PF02563">
    <property type="entry name" value="Poly_export"/>
    <property type="match status" value="1"/>
</dbReference>
<dbReference type="OrthoDB" id="662756at2"/>
<reference evidence="18 19" key="1">
    <citation type="submission" date="2014-11" db="EMBL/GenBank/DDBJ databases">
        <title>Genome sequence of Flavihumibacter solisilvae 3-3.</title>
        <authorList>
            <person name="Zhou G."/>
            <person name="Li M."/>
            <person name="Wang G."/>
        </authorList>
    </citation>
    <scope>NUCLEOTIDE SEQUENCE [LARGE SCALE GENOMIC DNA]</scope>
    <source>
        <strain evidence="18 19">3-3</strain>
    </source>
</reference>
<comment type="caution">
    <text evidence="18">The sequence shown here is derived from an EMBL/GenBank/DDBJ whole genome shotgun (WGS) entry which is preliminary data.</text>
</comment>
<sequence>MRFCFNCRLWKLLVIVMLFSACASTEKARYFNGMNENNYVLNVKNLTPVLQKGDILSITVRSLNPEASAVFNALPTNAINMTPAYAELSGYLIQPDGSIDFPVLGRLRAAGLEKNTLSNYIRDELLAKQLLVDPIVTIRILNFRVTVLGEVGKPGVMNITNEKVNVLEALGLAGDMTLFAKRDNVVLVREEDNKVITKRMNINSDEIFKSPYYYLKTNDILYVESNKAKVQSTSRATQLLPTILSALAFIAVIFDRYGR</sequence>
<evidence type="ECO:0000256" key="15">
    <source>
        <dbReference type="SAM" id="SignalP"/>
    </source>
</evidence>
<evidence type="ECO:0000256" key="11">
    <source>
        <dbReference type="ARBA" id="ARBA00023136"/>
    </source>
</evidence>
<keyword evidence="13" id="KW-0998">Cell outer membrane</keyword>
<evidence type="ECO:0000256" key="13">
    <source>
        <dbReference type="ARBA" id="ARBA00023237"/>
    </source>
</evidence>
<dbReference type="Gene3D" id="3.30.1950.10">
    <property type="entry name" value="wza like domain"/>
    <property type="match status" value="1"/>
</dbReference>
<evidence type="ECO:0000313" key="18">
    <source>
        <dbReference type="EMBL" id="KIC94307.1"/>
    </source>
</evidence>
<dbReference type="Pfam" id="PF22461">
    <property type="entry name" value="SLBB_2"/>
    <property type="match status" value="1"/>
</dbReference>
<evidence type="ECO:0000256" key="1">
    <source>
        <dbReference type="ARBA" id="ARBA00004571"/>
    </source>
</evidence>
<keyword evidence="8" id="KW-0625">Polysaccharide transport</keyword>
<dbReference type="GO" id="GO:0015159">
    <property type="term" value="F:polysaccharide transmembrane transporter activity"/>
    <property type="evidence" value="ECO:0007669"/>
    <property type="project" value="InterPro"/>
</dbReference>
<dbReference type="InterPro" id="IPR003715">
    <property type="entry name" value="Poly_export_N"/>
</dbReference>
<dbReference type="InterPro" id="IPR054765">
    <property type="entry name" value="SLBB_dom"/>
</dbReference>
<proteinExistence type="inferred from homology"/>
<keyword evidence="10" id="KW-0626">Porin</keyword>
<keyword evidence="19" id="KW-1185">Reference proteome</keyword>
<dbReference type="GO" id="GO:0009279">
    <property type="term" value="C:cell outer membrane"/>
    <property type="evidence" value="ECO:0007669"/>
    <property type="project" value="UniProtKB-SubCell"/>
</dbReference>
<protein>
    <submittedName>
        <fullName evidence="18">Uncharacterized protein</fullName>
    </submittedName>
</protein>
<gene>
    <name evidence="18" type="ORF">OI18_11770</name>
</gene>
<dbReference type="PANTHER" id="PTHR33619:SF3">
    <property type="entry name" value="POLYSACCHARIDE EXPORT PROTEIN GFCE-RELATED"/>
    <property type="match status" value="1"/>
</dbReference>
<evidence type="ECO:0000256" key="12">
    <source>
        <dbReference type="ARBA" id="ARBA00023139"/>
    </source>
</evidence>
<comment type="similarity">
    <text evidence="2">Belongs to the BexD/CtrA/VexA family.</text>
</comment>
<evidence type="ECO:0000256" key="10">
    <source>
        <dbReference type="ARBA" id="ARBA00023114"/>
    </source>
</evidence>
<dbReference type="GO" id="GO:0006811">
    <property type="term" value="P:monoatomic ion transport"/>
    <property type="evidence" value="ECO:0007669"/>
    <property type="project" value="UniProtKB-KW"/>
</dbReference>
<evidence type="ECO:0000256" key="6">
    <source>
        <dbReference type="ARBA" id="ARBA00022692"/>
    </source>
</evidence>
<dbReference type="Proteomes" id="UP000031408">
    <property type="component" value="Unassembled WGS sequence"/>
</dbReference>
<evidence type="ECO:0000256" key="3">
    <source>
        <dbReference type="ARBA" id="ARBA00022448"/>
    </source>
</evidence>
<organism evidence="18 19">
    <name type="scientific">Flavihumibacter solisilvae</name>
    <dbReference type="NCBI Taxonomy" id="1349421"/>
    <lineage>
        <taxon>Bacteria</taxon>
        <taxon>Pseudomonadati</taxon>
        <taxon>Bacteroidota</taxon>
        <taxon>Chitinophagia</taxon>
        <taxon>Chitinophagales</taxon>
        <taxon>Chitinophagaceae</taxon>
        <taxon>Flavihumibacter</taxon>
    </lineage>
</organism>
<evidence type="ECO:0000256" key="7">
    <source>
        <dbReference type="ARBA" id="ARBA00022729"/>
    </source>
</evidence>
<keyword evidence="5" id="KW-0762">Sugar transport</keyword>
<dbReference type="GO" id="GO:0015288">
    <property type="term" value="F:porin activity"/>
    <property type="evidence" value="ECO:0007669"/>
    <property type="project" value="UniProtKB-KW"/>
</dbReference>
<dbReference type="Gene3D" id="3.10.560.10">
    <property type="entry name" value="Outer membrane lipoprotein wza domain like"/>
    <property type="match status" value="1"/>
</dbReference>
<keyword evidence="11" id="KW-0472">Membrane</keyword>
<evidence type="ECO:0000259" key="17">
    <source>
        <dbReference type="Pfam" id="PF22461"/>
    </source>
</evidence>
<dbReference type="InterPro" id="IPR049712">
    <property type="entry name" value="Poly_export"/>
</dbReference>
<evidence type="ECO:0000313" key="19">
    <source>
        <dbReference type="Proteomes" id="UP000031408"/>
    </source>
</evidence>
<keyword evidence="9" id="KW-0406">Ion transport</keyword>
<dbReference type="STRING" id="1349421.OI18_11770"/>
<accession>A0A0C1L2U2</accession>
<dbReference type="PROSITE" id="PS51257">
    <property type="entry name" value="PROKAR_LIPOPROTEIN"/>
    <property type="match status" value="1"/>
</dbReference>
<keyword evidence="6" id="KW-0812">Transmembrane</keyword>
<keyword evidence="14" id="KW-0449">Lipoprotein</keyword>
<evidence type="ECO:0000256" key="14">
    <source>
        <dbReference type="ARBA" id="ARBA00023288"/>
    </source>
</evidence>
<dbReference type="PANTHER" id="PTHR33619">
    <property type="entry name" value="POLYSACCHARIDE EXPORT PROTEIN GFCE-RELATED"/>
    <property type="match status" value="1"/>
</dbReference>
<keyword evidence="12" id="KW-0564">Palmitate</keyword>
<feature type="domain" description="SLBB" evidence="17">
    <location>
        <begin position="144"/>
        <end position="199"/>
    </location>
</feature>
<evidence type="ECO:0000259" key="16">
    <source>
        <dbReference type="Pfam" id="PF02563"/>
    </source>
</evidence>
<comment type="subcellular location">
    <subcellularLocation>
        <location evidence="1">Cell outer membrane</location>
        <topology evidence="1">Multi-pass membrane protein</topology>
    </subcellularLocation>
</comment>